<comment type="similarity">
    <text evidence="1 8">Belongs to the NDC80/HEC1 family.</text>
</comment>
<dbReference type="PANTHER" id="PTHR46681:SF1">
    <property type="entry name" value="KINETOCHORE PROTEIN NDC80 HOMOLOG"/>
    <property type="match status" value="1"/>
</dbReference>
<gene>
    <name evidence="12" type="ORF">IFM89_011855</name>
</gene>
<feature type="coiled-coil region" evidence="9">
    <location>
        <begin position="455"/>
        <end position="525"/>
    </location>
</feature>
<keyword evidence="4 8" id="KW-0498">Mitosis</keyword>
<evidence type="ECO:0000256" key="2">
    <source>
        <dbReference type="ARBA" id="ARBA00022454"/>
    </source>
</evidence>
<evidence type="ECO:0000256" key="5">
    <source>
        <dbReference type="ARBA" id="ARBA00023054"/>
    </source>
</evidence>
<comment type="subunit">
    <text evidence="8">Component of the NDC80 complex.</text>
</comment>
<protein>
    <recommendedName>
        <fullName evidence="8">Kinetochore protein NDC80</fullName>
    </recommendedName>
</protein>
<evidence type="ECO:0000256" key="9">
    <source>
        <dbReference type="SAM" id="Coils"/>
    </source>
</evidence>
<dbReference type="GO" id="GO:0051315">
    <property type="term" value="P:attachment of mitotic spindle microtubules to kinetochore"/>
    <property type="evidence" value="ECO:0007669"/>
    <property type="project" value="UniProtKB-UniRule"/>
</dbReference>
<dbReference type="GO" id="GO:0051301">
    <property type="term" value="P:cell division"/>
    <property type="evidence" value="ECO:0007669"/>
    <property type="project" value="UniProtKB-UniRule"/>
</dbReference>
<evidence type="ECO:0000256" key="3">
    <source>
        <dbReference type="ARBA" id="ARBA00022618"/>
    </source>
</evidence>
<keyword evidence="7 8" id="KW-0137">Centromere</keyword>
<dbReference type="Pfam" id="PF03801">
    <property type="entry name" value="Ndc80_HEC"/>
    <property type="match status" value="1"/>
</dbReference>
<keyword evidence="3 8" id="KW-0132">Cell division</keyword>
<dbReference type="GO" id="GO:0031262">
    <property type="term" value="C:Ndc80 complex"/>
    <property type="evidence" value="ECO:0007669"/>
    <property type="project" value="UniProtKB-UniRule"/>
</dbReference>
<keyword evidence="5 9" id="KW-0175">Coiled coil</keyword>
<feature type="compositionally biased region" description="Gly residues" evidence="10">
    <location>
        <begin position="1"/>
        <end position="10"/>
    </location>
</feature>
<sequence>MRGGRVGGGQKRLKQEAIKQETPSQYIIASNRDSDASYATNRPSSSLGCMSNVPITDRSYQSSAIRAIRNYLSLYSKPYFNKPPPPSAKDITDTIRFLITQFDWPSNSGKLEDDLPSLLKFMNCPIKLNKSALKAPGTPHAWPSLLGVIYWLVQIAQYSDHKLNSSATANTSNHSFFQDNELLMYGLESYSYFISGDDDSVDKLDKKFVDKLAAKNDAEAEEVSEMEKEVFNLDEKLQAMRSDPSAKEKLEKEKAMLEEDIRKFHVLIDGFKCNIMELEKGLERMEKELEMKNSENQRIIEENMELKKFLESQMFNSRDVERIRRDIQALEREISEAETARNEWEEKSWDVDAFLGKKYKELENLSVECNQAIRRLKIGDDLQYKLNSKGSKPADILGVDDISLLKNTLIAFANDLNKSSMAKLEEFISLQQQSQDKDSKLKEKRSLLTKFLSRIDAVESQLSVVEKEIQEYASMCSAEAKRITEDLEQEMHKLDKREREADEFLKTTSAKLQDLIKKNDEEIQKCAHELFILVDSVSKYKESMESTLLNIRRDVSETAEAITNVYKGSLAAELVNV</sequence>
<keyword evidence="13" id="KW-1185">Reference proteome</keyword>
<feature type="domain" description="Kinetochore protein Ndc80 CH" evidence="11">
    <location>
        <begin position="32"/>
        <end position="160"/>
    </location>
</feature>
<feature type="region of interest" description="Disordered" evidence="10">
    <location>
        <begin position="1"/>
        <end position="24"/>
    </location>
</feature>
<dbReference type="AlphaFoldDB" id="A0A835I366"/>
<keyword evidence="8" id="KW-0539">Nucleus</keyword>
<keyword evidence="8" id="KW-0995">Kinetochore</keyword>
<reference evidence="12 13" key="1">
    <citation type="submission" date="2020-10" db="EMBL/GenBank/DDBJ databases">
        <title>The Coptis chinensis genome and diversification of protoberbering-type alkaloids.</title>
        <authorList>
            <person name="Wang B."/>
            <person name="Shu S."/>
            <person name="Song C."/>
            <person name="Liu Y."/>
        </authorList>
    </citation>
    <scope>NUCLEOTIDE SEQUENCE [LARGE SCALE GENOMIC DNA]</scope>
    <source>
        <strain evidence="12">HL-2020</strain>
        <tissue evidence="12">Leaf</tissue>
    </source>
</reference>
<evidence type="ECO:0000313" key="12">
    <source>
        <dbReference type="EMBL" id="KAF9608817.1"/>
    </source>
</evidence>
<evidence type="ECO:0000256" key="1">
    <source>
        <dbReference type="ARBA" id="ARBA00007050"/>
    </source>
</evidence>
<name>A0A835I366_9MAGN</name>
<dbReference type="InterPro" id="IPR055307">
    <property type="entry name" value="NDC80_plants"/>
</dbReference>
<accession>A0A835I366</accession>
<evidence type="ECO:0000256" key="10">
    <source>
        <dbReference type="SAM" id="MobiDB-lite"/>
    </source>
</evidence>
<evidence type="ECO:0000256" key="7">
    <source>
        <dbReference type="ARBA" id="ARBA00023328"/>
    </source>
</evidence>
<evidence type="ECO:0000256" key="6">
    <source>
        <dbReference type="ARBA" id="ARBA00023306"/>
    </source>
</evidence>
<organism evidence="12 13">
    <name type="scientific">Coptis chinensis</name>
    <dbReference type="NCBI Taxonomy" id="261450"/>
    <lineage>
        <taxon>Eukaryota</taxon>
        <taxon>Viridiplantae</taxon>
        <taxon>Streptophyta</taxon>
        <taxon>Embryophyta</taxon>
        <taxon>Tracheophyta</taxon>
        <taxon>Spermatophyta</taxon>
        <taxon>Magnoliopsida</taxon>
        <taxon>Ranunculales</taxon>
        <taxon>Ranunculaceae</taxon>
        <taxon>Coptidoideae</taxon>
        <taxon>Coptis</taxon>
    </lineage>
</organism>
<evidence type="ECO:0000256" key="8">
    <source>
        <dbReference type="RuleBase" id="RU368072"/>
    </source>
</evidence>
<comment type="caution">
    <text evidence="12">The sequence shown here is derived from an EMBL/GenBank/DDBJ whole genome shotgun (WGS) entry which is preliminary data.</text>
</comment>
<dbReference type="EMBL" id="JADFTS010000004">
    <property type="protein sequence ID" value="KAF9608817.1"/>
    <property type="molecule type" value="Genomic_DNA"/>
</dbReference>
<dbReference type="InterPro" id="IPR055260">
    <property type="entry name" value="Ndc80_CH"/>
</dbReference>
<keyword evidence="2 8" id="KW-0158">Chromosome</keyword>
<evidence type="ECO:0000313" key="13">
    <source>
        <dbReference type="Proteomes" id="UP000631114"/>
    </source>
</evidence>
<dbReference type="Proteomes" id="UP000631114">
    <property type="component" value="Unassembled WGS sequence"/>
</dbReference>
<feature type="coiled-coil region" evidence="9">
    <location>
        <begin position="209"/>
        <end position="347"/>
    </location>
</feature>
<dbReference type="PANTHER" id="PTHR46681">
    <property type="entry name" value="KINETOCHORE PROTEIN NDC80 HOMOLOG"/>
    <property type="match status" value="1"/>
</dbReference>
<dbReference type="GO" id="GO:0005634">
    <property type="term" value="C:nucleus"/>
    <property type="evidence" value="ECO:0007669"/>
    <property type="project" value="UniProtKB-SubCell"/>
</dbReference>
<dbReference type="Gene3D" id="1.10.418.30">
    <property type="entry name" value="Ncd80 complex, Ncd80 subunit"/>
    <property type="match status" value="1"/>
</dbReference>
<keyword evidence="6 8" id="KW-0131">Cell cycle</keyword>
<evidence type="ECO:0000259" key="11">
    <source>
        <dbReference type="Pfam" id="PF03801"/>
    </source>
</evidence>
<dbReference type="OrthoDB" id="7459479at2759"/>
<evidence type="ECO:0000256" key="4">
    <source>
        <dbReference type="ARBA" id="ARBA00022776"/>
    </source>
</evidence>
<proteinExistence type="inferred from homology"/>
<comment type="subcellular location">
    <subcellularLocation>
        <location evidence="8">Chromosome</location>
        <location evidence="8">Centromere</location>
        <location evidence="8">Kinetochore</location>
    </subcellularLocation>
    <subcellularLocation>
        <location evidence="8">Nucleus</location>
    </subcellularLocation>
</comment>
<dbReference type="InterPro" id="IPR038273">
    <property type="entry name" value="Ndc80_sf"/>
</dbReference>
<comment type="function">
    <text evidence="8">Acts as a component of the essential kinetochore-associated NDC80 complex, which is required for chromosome segregation and spindle checkpoint activity.</text>
</comment>